<evidence type="ECO:0000256" key="3">
    <source>
        <dbReference type="ARBA" id="ARBA00022450"/>
    </source>
</evidence>
<proteinExistence type="inferred from homology"/>
<dbReference type="OrthoDB" id="329835at2759"/>
<dbReference type="SMART" id="SM00823">
    <property type="entry name" value="PKS_PP"/>
    <property type="match status" value="1"/>
</dbReference>
<gene>
    <name evidence="6" type="ORF">GQX73_g9612</name>
</gene>
<dbReference type="InterPro" id="IPR036736">
    <property type="entry name" value="ACP-like_sf"/>
</dbReference>
<keyword evidence="3" id="KW-0596">Phosphopantetheine</keyword>
<evidence type="ECO:0000256" key="1">
    <source>
        <dbReference type="ARBA" id="ARBA00005375"/>
    </source>
</evidence>
<dbReference type="InterPro" id="IPR029033">
    <property type="entry name" value="His_PPase_superfam"/>
</dbReference>
<evidence type="ECO:0000313" key="6">
    <source>
        <dbReference type="EMBL" id="KAF2963950.1"/>
    </source>
</evidence>
<accession>A0A7C8MJ93</accession>
<dbReference type="InterPro" id="IPR020806">
    <property type="entry name" value="PKS_PP-bd"/>
</dbReference>
<dbReference type="Proteomes" id="UP000481858">
    <property type="component" value="Unassembled WGS sequence"/>
</dbReference>
<dbReference type="PROSITE" id="PS00616">
    <property type="entry name" value="HIS_ACID_PHOSPHAT_1"/>
    <property type="match status" value="1"/>
</dbReference>
<dbReference type="InterPro" id="IPR006162">
    <property type="entry name" value="Ppantetheine_attach_site"/>
</dbReference>
<dbReference type="Gene3D" id="3.40.50.1240">
    <property type="entry name" value="Phosphoglycerate mutase-like"/>
    <property type="match status" value="1"/>
</dbReference>
<feature type="domain" description="Polyketide synthase-like phosphopantetheine-binding" evidence="5">
    <location>
        <begin position="41"/>
        <end position="96"/>
    </location>
</feature>
<dbReference type="SUPFAM" id="SSF53254">
    <property type="entry name" value="Phosphoglycerate mutase-like"/>
    <property type="match status" value="1"/>
</dbReference>
<dbReference type="Gene3D" id="1.10.1200.10">
    <property type="entry name" value="ACP-like"/>
    <property type="match status" value="1"/>
</dbReference>
<dbReference type="GO" id="GO:0016158">
    <property type="term" value="F:inositol hexakisphosphate 3-phosphatase activity"/>
    <property type="evidence" value="ECO:0007669"/>
    <property type="project" value="UniProtKB-EC"/>
</dbReference>
<reference evidence="6 7" key="1">
    <citation type="submission" date="2019-12" db="EMBL/GenBank/DDBJ databases">
        <title>Draft genome sequence of the ascomycete Xylaria multiplex DSM 110363.</title>
        <authorList>
            <person name="Buettner E."/>
            <person name="Kellner H."/>
        </authorList>
    </citation>
    <scope>NUCLEOTIDE SEQUENCE [LARGE SCALE GENOMIC DNA]</scope>
    <source>
        <strain evidence="6 7">DSM 110363</strain>
    </source>
</reference>
<sequence>MHQIALKGSDTNTVTRVNQVNSFAGLITEGVSLEAAGEVVAEALKAKLCKILGLETQERTVGEKMDSFGVDSLVALELRNWLAKEMRAELAVYEILGDVKLIDTGLAVAKKSRPNRDGAPNATLSASTRCIARGSRAMLALRYASIYNTFDETINGCLAILSRLDLAHHIYLKRGINLSGHKATHTISTMRPLLALSSLAAWLAQTTDATKTTRKPFDVLEHLGANSPWFTGPAPNVAVSGSLSRDAPTGCAVDQAVYVARHGSRYPDPGAYDGWVALHDKASQVKSSQITSTYSNTIQAAKFTAHGPLAFLNTWAPVLENPAAQLAQVSPGGYDELMDWIVLAV</sequence>
<dbReference type="EMBL" id="WUBL01000173">
    <property type="protein sequence ID" value="KAF2963950.1"/>
    <property type="molecule type" value="Genomic_DNA"/>
</dbReference>
<dbReference type="AlphaFoldDB" id="A0A7C8MJ93"/>
<evidence type="ECO:0000256" key="4">
    <source>
        <dbReference type="ARBA" id="ARBA00022553"/>
    </source>
</evidence>
<dbReference type="PROSITE" id="PS00012">
    <property type="entry name" value="PHOSPHOPANTETHEINE"/>
    <property type="match status" value="1"/>
</dbReference>
<keyword evidence="4" id="KW-0597">Phosphoprotein</keyword>
<dbReference type="SUPFAM" id="SSF47336">
    <property type="entry name" value="ACP-like"/>
    <property type="match status" value="1"/>
</dbReference>
<dbReference type="GO" id="GO:0031177">
    <property type="term" value="F:phosphopantetheine binding"/>
    <property type="evidence" value="ECO:0007669"/>
    <property type="project" value="InterPro"/>
</dbReference>
<comment type="caution">
    <text evidence="6">The sequence shown here is derived from an EMBL/GenBank/DDBJ whole genome shotgun (WGS) entry which is preliminary data.</text>
</comment>
<dbReference type="Pfam" id="PF23297">
    <property type="entry name" value="ACP_SdgA_C"/>
    <property type="match status" value="1"/>
</dbReference>
<evidence type="ECO:0000259" key="5">
    <source>
        <dbReference type="SMART" id="SM00823"/>
    </source>
</evidence>
<dbReference type="InterPro" id="IPR009081">
    <property type="entry name" value="PP-bd_ACP"/>
</dbReference>
<dbReference type="InParanoid" id="A0A7C8MJ93"/>
<keyword evidence="7" id="KW-1185">Reference proteome</keyword>
<comment type="similarity">
    <text evidence="1">Belongs to the histidine acid phosphatase family.</text>
</comment>
<evidence type="ECO:0000313" key="7">
    <source>
        <dbReference type="Proteomes" id="UP000481858"/>
    </source>
</evidence>
<dbReference type="InterPro" id="IPR033379">
    <property type="entry name" value="Acid_Pase_AS"/>
</dbReference>
<evidence type="ECO:0000256" key="2">
    <source>
        <dbReference type="ARBA" id="ARBA00012632"/>
    </source>
</evidence>
<protein>
    <recommendedName>
        <fullName evidence="2">3-phytase</fullName>
        <ecNumber evidence="2">3.1.3.8</ecNumber>
    </recommendedName>
</protein>
<name>A0A7C8MJ93_9PEZI</name>
<organism evidence="6 7">
    <name type="scientific">Xylaria multiplex</name>
    <dbReference type="NCBI Taxonomy" id="323545"/>
    <lineage>
        <taxon>Eukaryota</taxon>
        <taxon>Fungi</taxon>
        <taxon>Dikarya</taxon>
        <taxon>Ascomycota</taxon>
        <taxon>Pezizomycotina</taxon>
        <taxon>Sordariomycetes</taxon>
        <taxon>Xylariomycetidae</taxon>
        <taxon>Xylariales</taxon>
        <taxon>Xylariaceae</taxon>
        <taxon>Xylaria</taxon>
    </lineage>
</organism>
<dbReference type="EC" id="3.1.3.8" evidence="2"/>